<reference evidence="2 3" key="1">
    <citation type="submission" date="2018-10" db="EMBL/GenBank/DDBJ databases">
        <title>Draft genome of Cortibacter populi DSM10536.</title>
        <authorList>
            <person name="Bernier A.-M."/>
            <person name="Bernard K."/>
        </authorList>
    </citation>
    <scope>NUCLEOTIDE SEQUENCE [LARGE SCALE GENOMIC DNA]</scope>
    <source>
        <strain evidence="2 3">DSM 105136</strain>
    </source>
</reference>
<organism evidence="2 3">
    <name type="scientific">Corticibacter populi</name>
    <dbReference type="NCBI Taxonomy" id="1550736"/>
    <lineage>
        <taxon>Bacteria</taxon>
        <taxon>Pseudomonadati</taxon>
        <taxon>Pseudomonadota</taxon>
        <taxon>Betaproteobacteria</taxon>
        <taxon>Burkholderiales</taxon>
        <taxon>Comamonadaceae</taxon>
        <taxon>Corticibacter</taxon>
    </lineage>
</organism>
<evidence type="ECO:0000313" key="2">
    <source>
        <dbReference type="EMBL" id="RMX05833.1"/>
    </source>
</evidence>
<dbReference type="Proteomes" id="UP000278006">
    <property type="component" value="Unassembled WGS sequence"/>
</dbReference>
<dbReference type="EMBL" id="RDQO01000003">
    <property type="protein sequence ID" value="RMX05833.1"/>
    <property type="molecule type" value="Genomic_DNA"/>
</dbReference>
<sequence length="133" mass="14638">MKALSVFLRPAPCSRCVADGKQNLHETCIPRARLRGNGFSIQQDPASAHLPGFHAVGCRTQRSASSIAIDAGGALQSACIERFISKLRQECLDGQSFETLVQTHQEIAQRQHDFNDVRPHSSLWHTPRASFAS</sequence>
<keyword evidence="3" id="KW-1185">Reference proteome</keyword>
<gene>
    <name evidence="2" type="ORF">D8I35_11795</name>
</gene>
<dbReference type="Pfam" id="PF13683">
    <property type="entry name" value="rve_3"/>
    <property type="match status" value="1"/>
</dbReference>
<dbReference type="AlphaFoldDB" id="A0A3M6QS71"/>
<dbReference type="GO" id="GO:0015074">
    <property type="term" value="P:DNA integration"/>
    <property type="evidence" value="ECO:0007669"/>
    <property type="project" value="InterPro"/>
</dbReference>
<dbReference type="RefSeq" id="WP_122229480.1">
    <property type="nucleotide sequence ID" value="NZ_RDQO01000003.1"/>
</dbReference>
<evidence type="ECO:0000313" key="3">
    <source>
        <dbReference type="Proteomes" id="UP000278006"/>
    </source>
</evidence>
<evidence type="ECO:0000259" key="1">
    <source>
        <dbReference type="Pfam" id="PF13683"/>
    </source>
</evidence>
<dbReference type="InterPro" id="IPR001584">
    <property type="entry name" value="Integrase_cat-core"/>
</dbReference>
<proteinExistence type="predicted"/>
<accession>A0A3M6QS71</accession>
<dbReference type="OrthoDB" id="9816028at2"/>
<comment type="caution">
    <text evidence="2">The sequence shown here is derived from an EMBL/GenBank/DDBJ whole genome shotgun (WGS) entry which is preliminary data.</text>
</comment>
<name>A0A3M6QS71_9BURK</name>
<protein>
    <recommendedName>
        <fullName evidence="1">Integrase catalytic domain-containing protein</fullName>
    </recommendedName>
</protein>
<feature type="domain" description="Integrase catalytic" evidence="1">
    <location>
        <begin position="68"/>
        <end position="123"/>
    </location>
</feature>